<proteinExistence type="inferred from homology"/>
<comment type="similarity">
    <text evidence="1">Belongs to the prefoldin subunit beta family.</text>
</comment>
<dbReference type="InterPro" id="IPR027235">
    <property type="entry name" value="PFD2"/>
</dbReference>
<dbReference type="GO" id="GO:0051082">
    <property type="term" value="F:unfolded protein binding"/>
    <property type="evidence" value="ECO:0007669"/>
    <property type="project" value="InterPro"/>
</dbReference>
<dbReference type="FunFam" id="1.10.287.370:FF:000002">
    <property type="entry name" value="Prefoldin subunit 2"/>
    <property type="match status" value="1"/>
</dbReference>
<reference evidence="3" key="1">
    <citation type="submission" date="2022-07" db="EMBL/GenBank/DDBJ databases">
        <title>Phylogenomic reconstructions and comparative analyses of Kickxellomycotina fungi.</title>
        <authorList>
            <person name="Reynolds N.K."/>
            <person name="Stajich J.E."/>
            <person name="Barry K."/>
            <person name="Grigoriev I.V."/>
            <person name="Crous P."/>
            <person name="Smith M.E."/>
        </authorList>
    </citation>
    <scope>NUCLEOTIDE SEQUENCE</scope>
    <source>
        <strain evidence="3">RSA 861</strain>
    </source>
</reference>
<dbReference type="GO" id="GO:0016272">
    <property type="term" value="C:prefoldin complex"/>
    <property type="evidence" value="ECO:0007669"/>
    <property type="project" value="InterPro"/>
</dbReference>
<dbReference type="CDD" id="cd23163">
    <property type="entry name" value="Prefoldin_2"/>
    <property type="match status" value="1"/>
</dbReference>
<gene>
    <name evidence="3" type="primary">GIM4</name>
    <name evidence="3" type="ORF">IWQ60_009124</name>
</gene>
<evidence type="ECO:0000256" key="2">
    <source>
        <dbReference type="ARBA" id="ARBA00023186"/>
    </source>
</evidence>
<dbReference type="OrthoDB" id="29646at2759"/>
<dbReference type="Gene3D" id="1.10.287.370">
    <property type="match status" value="1"/>
</dbReference>
<sequence length="122" mass="13632">MSSSNATAKPSDQEIVAQFNGMKQELQSIAQKIGELEMEVDEHKLVIDTMKPLNTDRKCFRLVGGVLVERTVGEVLPALTTNFDGIKGIIGQLMQTYKKKEEEMNSFQKKYNIRVTKGPAQA</sequence>
<dbReference type="SUPFAM" id="SSF46579">
    <property type="entry name" value="Prefoldin"/>
    <property type="match status" value="1"/>
</dbReference>
<evidence type="ECO:0000313" key="3">
    <source>
        <dbReference type="EMBL" id="KAJ1913656.1"/>
    </source>
</evidence>
<comment type="caution">
    <text evidence="3">The sequence shown here is derived from an EMBL/GenBank/DDBJ whole genome shotgun (WGS) entry which is preliminary data.</text>
</comment>
<dbReference type="EMBL" id="JANBPT010000735">
    <property type="protein sequence ID" value="KAJ1913656.1"/>
    <property type="molecule type" value="Genomic_DNA"/>
</dbReference>
<accession>A0A9W7ZP58</accession>
<dbReference type="GO" id="GO:0006457">
    <property type="term" value="P:protein folding"/>
    <property type="evidence" value="ECO:0007669"/>
    <property type="project" value="InterPro"/>
</dbReference>
<dbReference type="AlphaFoldDB" id="A0A9W7ZP58"/>
<organism evidence="3 4">
    <name type="scientific">Tieghemiomyces parasiticus</name>
    <dbReference type="NCBI Taxonomy" id="78921"/>
    <lineage>
        <taxon>Eukaryota</taxon>
        <taxon>Fungi</taxon>
        <taxon>Fungi incertae sedis</taxon>
        <taxon>Zoopagomycota</taxon>
        <taxon>Kickxellomycotina</taxon>
        <taxon>Dimargaritomycetes</taxon>
        <taxon>Dimargaritales</taxon>
        <taxon>Dimargaritaceae</taxon>
        <taxon>Tieghemiomyces</taxon>
    </lineage>
</organism>
<keyword evidence="2" id="KW-0143">Chaperone</keyword>
<protein>
    <submittedName>
        <fullName evidence="3">Cochaperone prefoldin complex subunit</fullName>
    </submittedName>
</protein>
<name>A0A9W7ZP58_9FUNG</name>
<dbReference type="Proteomes" id="UP001150569">
    <property type="component" value="Unassembled WGS sequence"/>
</dbReference>
<dbReference type="InterPro" id="IPR002777">
    <property type="entry name" value="PFD_beta-like"/>
</dbReference>
<evidence type="ECO:0000313" key="4">
    <source>
        <dbReference type="Proteomes" id="UP001150569"/>
    </source>
</evidence>
<dbReference type="Pfam" id="PF01920">
    <property type="entry name" value="Prefoldin_2"/>
    <property type="match status" value="1"/>
</dbReference>
<evidence type="ECO:0000256" key="1">
    <source>
        <dbReference type="ARBA" id="ARBA00008045"/>
    </source>
</evidence>
<dbReference type="InterPro" id="IPR009053">
    <property type="entry name" value="Prefoldin"/>
</dbReference>
<keyword evidence="4" id="KW-1185">Reference proteome</keyword>
<dbReference type="PANTHER" id="PTHR13303">
    <property type="entry name" value="PREFOLDIN SUBUNIT 2"/>
    <property type="match status" value="1"/>
</dbReference>